<accession>A0A1I0V3W8</accession>
<reference evidence="1 2" key="1">
    <citation type="submission" date="2016-10" db="EMBL/GenBank/DDBJ databases">
        <authorList>
            <person name="de Groot N.N."/>
        </authorList>
    </citation>
    <scope>NUCLEOTIDE SEQUENCE [LARGE SCALE GENOMIC DNA]</scope>
    <source>
        <strain evidence="1 2">DSM 29316</strain>
    </source>
</reference>
<dbReference type="Pfam" id="PF12096">
    <property type="entry name" value="DUF3572"/>
    <property type="match status" value="1"/>
</dbReference>
<sequence length="94" mass="10250">MQTTQESAELVAALALEWISSQKDLLEVFLGSTGLDLETLIARASEAEILVGVLDFIMLNEEWVVGFCNAASLPYSRVQEARAALPGGEQVHWT</sequence>
<protein>
    <recommendedName>
        <fullName evidence="3">DUF3572 domain-containing protein</fullName>
    </recommendedName>
</protein>
<dbReference type="Proteomes" id="UP000198796">
    <property type="component" value="Unassembled WGS sequence"/>
</dbReference>
<organism evidence="1 2">
    <name type="scientific">Poseidonocella pacifica</name>
    <dbReference type="NCBI Taxonomy" id="871651"/>
    <lineage>
        <taxon>Bacteria</taxon>
        <taxon>Pseudomonadati</taxon>
        <taxon>Pseudomonadota</taxon>
        <taxon>Alphaproteobacteria</taxon>
        <taxon>Rhodobacterales</taxon>
        <taxon>Roseobacteraceae</taxon>
        <taxon>Poseidonocella</taxon>
    </lineage>
</organism>
<proteinExistence type="predicted"/>
<dbReference type="STRING" id="871651.SAMN05421688_0250"/>
<keyword evidence="2" id="KW-1185">Reference proteome</keyword>
<dbReference type="RefSeq" id="WP_092059830.1">
    <property type="nucleotide sequence ID" value="NZ_FOJU01000001.1"/>
</dbReference>
<dbReference type="InterPro" id="IPR021955">
    <property type="entry name" value="DUF3572"/>
</dbReference>
<evidence type="ECO:0008006" key="3">
    <source>
        <dbReference type="Google" id="ProtNLM"/>
    </source>
</evidence>
<dbReference type="OrthoDB" id="7356934at2"/>
<gene>
    <name evidence="1" type="ORF">SAMN05421688_0250</name>
</gene>
<evidence type="ECO:0000313" key="2">
    <source>
        <dbReference type="Proteomes" id="UP000198796"/>
    </source>
</evidence>
<evidence type="ECO:0000313" key="1">
    <source>
        <dbReference type="EMBL" id="SFA70780.1"/>
    </source>
</evidence>
<dbReference type="EMBL" id="FOJU01000001">
    <property type="protein sequence ID" value="SFA70780.1"/>
    <property type="molecule type" value="Genomic_DNA"/>
</dbReference>
<name>A0A1I0V3W8_9RHOB</name>
<dbReference type="AlphaFoldDB" id="A0A1I0V3W8"/>